<reference evidence="3" key="1">
    <citation type="journal article" date="2019" name="Int. J. Syst. Evol. Microbiol.">
        <title>The Global Catalogue of Microorganisms (GCM) 10K type strain sequencing project: providing services to taxonomists for standard genome sequencing and annotation.</title>
        <authorList>
            <consortium name="The Broad Institute Genomics Platform"/>
            <consortium name="The Broad Institute Genome Sequencing Center for Infectious Disease"/>
            <person name="Wu L."/>
            <person name="Ma J."/>
        </authorList>
    </citation>
    <scope>NUCLEOTIDE SEQUENCE [LARGE SCALE GENOMIC DNA]</scope>
    <source>
        <strain evidence="3">JCM 17983</strain>
    </source>
</reference>
<accession>A0ABP9E223</accession>
<evidence type="ECO:0000313" key="3">
    <source>
        <dbReference type="Proteomes" id="UP001500457"/>
    </source>
</evidence>
<name>A0ABP9E223_9PSEU</name>
<gene>
    <name evidence="2" type="ORF">GCM10023203_14520</name>
</gene>
<dbReference type="EMBL" id="BAABHQ010000002">
    <property type="protein sequence ID" value="GAA4867064.1"/>
    <property type="molecule type" value="Genomic_DNA"/>
</dbReference>
<evidence type="ECO:0000256" key="1">
    <source>
        <dbReference type="SAM" id="MobiDB-lite"/>
    </source>
</evidence>
<protein>
    <submittedName>
        <fullName evidence="2">Uncharacterized protein</fullName>
    </submittedName>
</protein>
<keyword evidence="3" id="KW-1185">Reference proteome</keyword>
<feature type="compositionally biased region" description="Low complexity" evidence="1">
    <location>
        <begin position="29"/>
        <end position="44"/>
    </location>
</feature>
<sequence>MRDATPPAQSIPSTRPAPANRAERRAAARGRSAGTDGRPAAPRRTGPRTDSRLARARADFVARRSG</sequence>
<feature type="region of interest" description="Disordered" evidence="1">
    <location>
        <begin position="1"/>
        <end position="66"/>
    </location>
</feature>
<dbReference type="RefSeq" id="WP_274230016.1">
    <property type="nucleotide sequence ID" value="NZ_BAABHQ010000002.1"/>
</dbReference>
<proteinExistence type="predicted"/>
<comment type="caution">
    <text evidence="2">The sequence shown here is derived from an EMBL/GenBank/DDBJ whole genome shotgun (WGS) entry which is preliminary data.</text>
</comment>
<feature type="compositionally biased region" description="Basic and acidic residues" evidence="1">
    <location>
        <begin position="47"/>
        <end position="66"/>
    </location>
</feature>
<dbReference type="Proteomes" id="UP001500457">
    <property type="component" value="Unassembled WGS sequence"/>
</dbReference>
<evidence type="ECO:0000313" key="2">
    <source>
        <dbReference type="EMBL" id="GAA4867064.1"/>
    </source>
</evidence>
<organism evidence="2 3">
    <name type="scientific">Actinomycetospora straminea</name>
    <dbReference type="NCBI Taxonomy" id="663607"/>
    <lineage>
        <taxon>Bacteria</taxon>
        <taxon>Bacillati</taxon>
        <taxon>Actinomycetota</taxon>
        <taxon>Actinomycetes</taxon>
        <taxon>Pseudonocardiales</taxon>
        <taxon>Pseudonocardiaceae</taxon>
        <taxon>Actinomycetospora</taxon>
    </lineage>
</organism>